<keyword evidence="1" id="KW-1133">Transmembrane helix</keyword>
<feature type="transmembrane region" description="Helical" evidence="1">
    <location>
        <begin position="98"/>
        <end position="120"/>
    </location>
</feature>
<proteinExistence type="predicted"/>
<keyword evidence="1" id="KW-0812">Transmembrane</keyword>
<accession>A0ABU2BCE7</accession>
<dbReference type="Proteomes" id="UP001183817">
    <property type="component" value="Unassembled WGS sequence"/>
</dbReference>
<reference evidence="2 3" key="1">
    <citation type="submission" date="2023-07" db="EMBL/GenBank/DDBJ databases">
        <title>Sequencing the genomes of 1000 actinobacteria strains.</title>
        <authorList>
            <person name="Klenk H.-P."/>
        </authorList>
    </citation>
    <scope>NUCLEOTIDE SEQUENCE [LARGE SCALE GENOMIC DNA]</scope>
    <source>
        <strain evidence="2 3">DSM 20167</strain>
    </source>
</reference>
<sequence length="151" mass="15653">MSEFPTNTGAHQAGAPPNAETTNAAADLSLGDLFSDLTQNVSNLVRQETELAKAELRASARSASKGAGLYGGAGVAGHFVLLFLSIAAMVGIANWVGYGWSAVIVAVVWAIVAAVMASVAKKQFKEVKGLPQTAETIKDIPPAFNPKEETP</sequence>
<evidence type="ECO:0008006" key="4">
    <source>
        <dbReference type="Google" id="ProtNLM"/>
    </source>
</evidence>
<organism evidence="2 3">
    <name type="scientific">Paeniglutamicibacter sulfureus</name>
    <dbReference type="NCBI Taxonomy" id="43666"/>
    <lineage>
        <taxon>Bacteria</taxon>
        <taxon>Bacillati</taxon>
        <taxon>Actinomycetota</taxon>
        <taxon>Actinomycetes</taxon>
        <taxon>Micrococcales</taxon>
        <taxon>Micrococcaceae</taxon>
        <taxon>Paeniglutamicibacter</taxon>
    </lineage>
</organism>
<keyword evidence="1" id="KW-0472">Membrane</keyword>
<gene>
    <name evidence="2" type="ORF">J2S64_000008</name>
</gene>
<keyword evidence="3" id="KW-1185">Reference proteome</keyword>
<dbReference type="RefSeq" id="WP_264269742.1">
    <property type="nucleotide sequence ID" value="NZ_BAAAWO010000001.1"/>
</dbReference>
<dbReference type="EMBL" id="JAVDYI010000001">
    <property type="protein sequence ID" value="MDR7356317.1"/>
    <property type="molecule type" value="Genomic_DNA"/>
</dbReference>
<dbReference type="InterPro" id="IPR009937">
    <property type="entry name" value="Phage_holin_3_6"/>
</dbReference>
<dbReference type="Pfam" id="PF07332">
    <property type="entry name" value="Phage_holin_3_6"/>
    <property type="match status" value="1"/>
</dbReference>
<protein>
    <recommendedName>
        <fullName evidence="4">Phage holin family protein</fullName>
    </recommendedName>
</protein>
<evidence type="ECO:0000256" key="1">
    <source>
        <dbReference type="SAM" id="Phobius"/>
    </source>
</evidence>
<evidence type="ECO:0000313" key="3">
    <source>
        <dbReference type="Proteomes" id="UP001183817"/>
    </source>
</evidence>
<evidence type="ECO:0000313" key="2">
    <source>
        <dbReference type="EMBL" id="MDR7356317.1"/>
    </source>
</evidence>
<comment type="caution">
    <text evidence="2">The sequence shown here is derived from an EMBL/GenBank/DDBJ whole genome shotgun (WGS) entry which is preliminary data.</text>
</comment>
<feature type="transmembrane region" description="Helical" evidence="1">
    <location>
        <begin position="67"/>
        <end position="92"/>
    </location>
</feature>
<name>A0ABU2BCE7_9MICC</name>